<feature type="active site" description="Nucleophile" evidence="1">
    <location>
        <position position="13"/>
    </location>
</feature>
<accession>D6XXN0</accession>
<feature type="domain" description="Thioredoxin-like fold" evidence="3">
    <location>
        <begin position="1"/>
        <end position="75"/>
    </location>
</feature>
<dbReference type="EMBL" id="CP001791">
    <property type="protein sequence ID" value="ADI00073.1"/>
    <property type="molecule type" value="Genomic_DNA"/>
</dbReference>
<dbReference type="InterPro" id="IPR036249">
    <property type="entry name" value="Thioredoxin-like_sf"/>
</dbReference>
<dbReference type="HOGENOM" id="CLU_090389_18_2_9"/>
<sequence length="76" mass="8377">MKIEVLGTGCTKCKRLEERTKEAVQELGIDAEVSKVEELDQIIEYGVFKTPGLVIDGEVKATGKVLTVKELKKLLS</sequence>
<evidence type="ECO:0000256" key="1">
    <source>
        <dbReference type="PIRSR" id="PIRSR037031-50"/>
    </source>
</evidence>
<dbReference type="PANTHER" id="PTHR36450">
    <property type="entry name" value="THIOREDOXIN"/>
    <property type="match status" value="1"/>
</dbReference>
<dbReference type="KEGG" id="bse:Bsel_2572"/>
<evidence type="ECO:0000313" key="5">
    <source>
        <dbReference type="Proteomes" id="UP000000271"/>
    </source>
</evidence>
<dbReference type="NCBIfam" id="TIGR00412">
    <property type="entry name" value="redox_disulf_2"/>
    <property type="match status" value="1"/>
</dbReference>
<proteinExistence type="predicted"/>
<dbReference type="SUPFAM" id="SSF52833">
    <property type="entry name" value="Thioredoxin-like"/>
    <property type="match status" value="1"/>
</dbReference>
<dbReference type="eggNOG" id="COG0526">
    <property type="taxonomic scope" value="Bacteria"/>
</dbReference>
<name>D6XXN0_BACIE</name>
<organism evidence="4 5">
    <name type="scientific">Bacillus selenitireducens (strain ATCC 700615 / DSM 15326 / MLS10)</name>
    <dbReference type="NCBI Taxonomy" id="439292"/>
    <lineage>
        <taxon>Bacteria</taxon>
        <taxon>Bacillati</taxon>
        <taxon>Bacillota</taxon>
        <taxon>Bacilli</taxon>
        <taxon>Bacillales</taxon>
        <taxon>Bacillaceae</taxon>
        <taxon>Salisediminibacterium</taxon>
    </lineage>
</organism>
<dbReference type="STRING" id="439292.Bsel_2572"/>
<reference evidence="4" key="1">
    <citation type="submission" date="2009-10" db="EMBL/GenBank/DDBJ databases">
        <title>Complete sequence of Bacillus selenitireducens MLS10.</title>
        <authorList>
            <consortium name="US DOE Joint Genome Institute"/>
            <person name="Lucas S."/>
            <person name="Copeland A."/>
            <person name="Lapidus A."/>
            <person name="Glavina del Rio T."/>
            <person name="Dalin E."/>
            <person name="Tice H."/>
            <person name="Bruce D."/>
            <person name="Goodwin L."/>
            <person name="Pitluck S."/>
            <person name="Sims D."/>
            <person name="Brettin T."/>
            <person name="Detter J.C."/>
            <person name="Han C."/>
            <person name="Larimer F."/>
            <person name="Land M."/>
            <person name="Hauser L."/>
            <person name="Kyrpides N."/>
            <person name="Ovchinnikova G."/>
            <person name="Stolz J."/>
        </authorList>
    </citation>
    <scope>NUCLEOTIDE SEQUENCE [LARGE SCALE GENOMIC DNA]</scope>
    <source>
        <strain evidence="4">MLS10</strain>
    </source>
</reference>
<dbReference type="InterPro" id="IPR012336">
    <property type="entry name" value="Thioredoxin-like_fold"/>
</dbReference>
<dbReference type="Proteomes" id="UP000000271">
    <property type="component" value="Chromosome"/>
</dbReference>
<dbReference type="InterPro" id="IPR005243">
    <property type="entry name" value="THIRX-like_proc"/>
</dbReference>
<protein>
    <submittedName>
        <fullName evidence="4">Redox-active disulfide protein 2</fullName>
    </submittedName>
</protein>
<keyword evidence="5" id="KW-1185">Reference proteome</keyword>
<dbReference type="Pfam" id="PF13192">
    <property type="entry name" value="Thioredoxin_3"/>
    <property type="match status" value="1"/>
</dbReference>
<dbReference type="OrthoDB" id="9800630at2"/>
<dbReference type="PIRSF" id="PIRSF037031">
    <property type="entry name" value="Redox_disulphide_2"/>
    <property type="match status" value="1"/>
</dbReference>
<feature type="disulfide bond" description="Redox-active" evidence="2">
    <location>
        <begin position="10"/>
        <end position="13"/>
    </location>
</feature>
<evidence type="ECO:0000256" key="2">
    <source>
        <dbReference type="PIRSR" id="PIRSR037031-51"/>
    </source>
</evidence>
<evidence type="ECO:0000313" key="4">
    <source>
        <dbReference type="EMBL" id="ADI00073.1"/>
    </source>
</evidence>
<dbReference type="PANTHER" id="PTHR36450:SF1">
    <property type="entry name" value="THIOREDOXIN"/>
    <property type="match status" value="1"/>
</dbReference>
<keyword evidence="2" id="KW-0676">Redox-active center</keyword>
<evidence type="ECO:0000259" key="3">
    <source>
        <dbReference type="Pfam" id="PF13192"/>
    </source>
</evidence>
<gene>
    <name evidence="4" type="ordered locus">Bsel_2572</name>
</gene>
<feature type="active site" description="Nucleophile" evidence="1">
    <location>
        <position position="10"/>
    </location>
</feature>
<keyword evidence="2" id="KW-1015">Disulfide bond</keyword>
<dbReference type="Gene3D" id="3.40.30.10">
    <property type="entry name" value="Glutaredoxin"/>
    <property type="match status" value="1"/>
</dbReference>
<dbReference type="RefSeq" id="WP_013173494.1">
    <property type="nucleotide sequence ID" value="NC_014219.1"/>
</dbReference>
<dbReference type="AlphaFoldDB" id="D6XXN0"/>